<reference evidence="5" key="1">
    <citation type="journal article" date="2021" name="PeerJ">
        <title>Extensive microbial diversity within the chicken gut microbiome revealed by metagenomics and culture.</title>
        <authorList>
            <person name="Gilroy R."/>
            <person name="Ravi A."/>
            <person name="Getino M."/>
            <person name="Pursley I."/>
            <person name="Horton D.L."/>
            <person name="Alikhan N.F."/>
            <person name="Baker D."/>
            <person name="Gharbi K."/>
            <person name="Hall N."/>
            <person name="Watson M."/>
            <person name="Adriaenssens E.M."/>
            <person name="Foster-Nyarko E."/>
            <person name="Jarju S."/>
            <person name="Secka A."/>
            <person name="Antonio M."/>
            <person name="Oren A."/>
            <person name="Chaudhuri R.R."/>
            <person name="La Ragione R."/>
            <person name="Hildebrand F."/>
            <person name="Pallen M.J."/>
        </authorList>
    </citation>
    <scope>NUCLEOTIDE SEQUENCE</scope>
    <source>
        <strain evidence="5">CHK130-7132</strain>
    </source>
</reference>
<keyword evidence="3" id="KW-0732">Signal</keyword>
<proteinExistence type="predicted"/>
<evidence type="ECO:0000256" key="1">
    <source>
        <dbReference type="SAM" id="MobiDB-lite"/>
    </source>
</evidence>
<reference evidence="5" key="2">
    <citation type="submission" date="2021-04" db="EMBL/GenBank/DDBJ databases">
        <authorList>
            <person name="Gilroy R."/>
        </authorList>
    </citation>
    <scope>NUCLEOTIDE SEQUENCE</scope>
    <source>
        <strain evidence="5">CHK130-7132</strain>
    </source>
</reference>
<dbReference type="EMBL" id="DWWC01000227">
    <property type="protein sequence ID" value="HJC70210.1"/>
    <property type="molecule type" value="Genomic_DNA"/>
</dbReference>
<organism evidence="5 6">
    <name type="scientific">Candidatus Brachybacterium intestinipullorum</name>
    <dbReference type="NCBI Taxonomy" id="2838512"/>
    <lineage>
        <taxon>Bacteria</taxon>
        <taxon>Bacillati</taxon>
        <taxon>Actinomycetota</taxon>
        <taxon>Actinomycetes</taxon>
        <taxon>Micrococcales</taxon>
        <taxon>Dermabacteraceae</taxon>
        <taxon>Brachybacterium</taxon>
    </lineage>
</organism>
<dbReference type="Pfam" id="PF17173">
    <property type="entry name" value="DUF5129"/>
    <property type="match status" value="1"/>
</dbReference>
<evidence type="ECO:0000313" key="5">
    <source>
        <dbReference type="EMBL" id="HJC70210.1"/>
    </source>
</evidence>
<evidence type="ECO:0000313" key="6">
    <source>
        <dbReference type="Proteomes" id="UP000823854"/>
    </source>
</evidence>
<evidence type="ECO:0000256" key="3">
    <source>
        <dbReference type="SAM" id="SignalP"/>
    </source>
</evidence>
<feature type="region of interest" description="Disordered" evidence="1">
    <location>
        <begin position="492"/>
        <end position="518"/>
    </location>
</feature>
<sequence>MARSHSFAAPGPSRAHAPRQAPSRALALLLLACLMPLMVLAAPCAPAAHAAPPVVVEIDDEQGIIADPDALGAQLSETSFRDVAAQVELHAVTLDIGAQGADPDADTGLNDAVRNYATAEHPDWIDGEKWADHVVILTIDPGNRKVGIYAGEDVKLSDGGFEDVQDAMKDDAQDGDWAQAFVAGAEEYADLLARPWWQSPGAIIGAFLALIALGAGLAAALGRGVRARRRMRTARERHEDVRVKRRETDQAAARIPRDSVYGASILADVEDYRRAACEAEGLAARLPERPGPLWGVAGGTAGRAKEYEESVRTADDADDTIISAARLLGRTGDFAGAWQLERRPLDESLAAVEDTIAQAGLDDEAPGGAADALRDVAREVAGDLEDISRDYLEGARTPDACLERLDELTDRLSLASARVREEVIGSSAHDEEEADVMRDAEPEGFVRDFPTSVRGRRFARHPQDYVSGYSLSPVLWTGAWCGGATSALDTHRNPPASSGSAGGYSGGGFSGAGSSSSF</sequence>
<evidence type="ECO:0000256" key="2">
    <source>
        <dbReference type="SAM" id="Phobius"/>
    </source>
</evidence>
<feature type="compositionally biased region" description="Gly residues" evidence="1">
    <location>
        <begin position="500"/>
        <end position="511"/>
    </location>
</feature>
<keyword evidence="2" id="KW-1133">Transmembrane helix</keyword>
<accession>A0A9D2TH85</accession>
<name>A0A9D2TH85_9MICO</name>
<feature type="signal peptide" evidence="3">
    <location>
        <begin position="1"/>
        <end position="41"/>
    </location>
</feature>
<dbReference type="AlphaFoldDB" id="A0A9D2TH85"/>
<feature type="chain" id="PRO_5038952676" evidence="3">
    <location>
        <begin position="42"/>
        <end position="518"/>
    </location>
</feature>
<comment type="caution">
    <text evidence="5">The sequence shown here is derived from an EMBL/GenBank/DDBJ whole genome shotgun (WGS) entry which is preliminary data.</text>
</comment>
<protein>
    <submittedName>
        <fullName evidence="5">DUF5129 domain-containing protein</fullName>
    </submittedName>
</protein>
<keyword evidence="2" id="KW-0812">Transmembrane</keyword>
<dbReference type="Gene3D" id="3.10.310.50">
    <property type="match status" value="1"/>
</dbReference>
<dbReference type="InterPro" id="IPR033435">
    <property type="entry name" value="DUF5129"/>
</dbReference>
<feature type="domain" description="DUF5129" evidence="4">
    <location>
        <begin position="59"/>
        <end position="405"/>
    </location>
</feature>
<feature type="transmembrane region" description="Helical" evidence="2">
    <location>
        <begin position="202"/>
        <end position="222"/>
    </location>
</feature>
<evidence type="ECO:0000259" key="4">
    <source>
        <dbReference type="Pfam" id="PF17173"/>
    </source>
</evidence>
<keyword evidence="2" id="KW-0472">Membrane</keyword>
<dbReference type="Proteomes" id="UP000823854">
    <property type="component" value="Unassembled WGS sequence"/>
</dbReference>
<gene>
    <name evidence="5" type="ORF">H9932_11150</name>
</gene>